<keyword evidence="1" id="KW-0238">DNA-binding</keyword>
<evidence type="ECO:0000313" key="2">
    <source>
        <dbReference type="Proteomes" id="UP000589036"/>
    </source>
</evidence>
<dbReference type="AlphaFoldDB" id="A0A852U2L9"/>
<comment type="caution">
    <text evidence="1">The sequence shown here is derived from an EMBL/GenBank/DDBJ whole genome shotgun (WGS) entry which is preliminary data.</text>
</comment>
<organism evidence="1 2">
    <name type="scientific">Spinactinospora alkalitolerans</name>
    <dbReference type="NCBI Taxonomy" id="687207"/>
    <lineage>
        <taxon>Bacteria</taxon>
        <taxon>Bacillati</taxon>
        <taxon>Actinomycetota</taxon>
        <taxon>Actinomycetes</taxon>
        <taxon>Streptosporangiales</taxon>
        <taxon>Nocardiopsidaceae</taxon>
        <taxon>Spinactinospora</taxon>
    </lineage>
</organism>
<dbReference type="RefSeq" id="WP_179645296.1">
    <property type="nucleotide sequence ID" value="NZ_BAAAYY010000037.1"/>
</dbReference>
<sequence length="57" mass="5758">MTEGLALQLGCTLADSGASDVVDMHVALLARKLGAAIFTSDPGDLAKIDSALTLVTV</sequence>
<evidence type="ECO:0000313" key="1">
    <source>
        <dbReference type="EMBL" id="NYE49672.1"/>
    </source>
</evidence>
<name>A0A852U2L9_9ACTN</name>
<keyword evidence="2" id="KW-1185">Reference proteome</keyword>
<dbReference type="GO" id="GO:0003677">
    <property type="term" value="F:DNA binding"/>
    <property type="evidence" value="ECO:0007669"/>
    <property type="project" value="UniProtKB-KW"/>
</dbReference>
<reference evidence="1 2" key="1">
    <citation type="submission" date="2020-07" db="EMBL/GenBank/DDBJ databases">
        <title>Sequencing the genomes of 1000 actinobacteria strains.</title>
        <authorList>
            <person name="Klenk H.-P."/>
        </authorList>
    </citation>
    <scope>NUCLEOTIDE SEQUENCE [LARGE SCALE GENOMIC DNA]</scope>
    <source>
        <strain evidence="1 2">CXB654</strain>
    </source>
</reference>
<gene>
    <name evidence="1" type="ORF">HDA32_004792</name>
</gene>
<dbReference type="Proteomes" id="UP000589036">
    <property type="component" value="Unassembled WGS sequence"/>
</dbReference>
<accession>A0A852U2L9</accession>
<protein>
    <submittedName>
        <fullName evidence="1">Putative DNA-binding protein (UPF0278 family)</fullName>
    </submittedName>
</protein>
<proteinExistence type="predicted"/>
<dbReference type="EMBL" id="JACCCC010000001">
    <property type="protein sequence ID" value="NYE49672.1"/>
    <property type="molecule type" value="Genomic_DNA"/>
</dbReference>